<gene>
    <name evidence="2" type="ORF">EDM56_08735</name>
</gene>
<name>A0A3M8DSV7_9BACL</name>
<evidence type="ECO:0000313" key="3">
    <source>
        <dbReference type="Proteomes" id="UP000271031"/>
    </source>
</evidence>
<dbReference type="InterPro" id="IPR016047">
    <property type="entry name" value="M23ase_b-sheet_dom"/>
</dbReference>
<comment type="caution">
    <text evidence="2">The sequence shown here is derived from an EMBL/GenBank/DDBJ whole genome shotgun (WGS) entry which is preliminary data.</text>
</comment>
<evidence type="ECO:0000259" key="1">
    <source>
        <dbReference type="Pfam" id="PF01551"/>
    </source>
</evidence>
<sequence length="266" mass="29985">MFNEVDRVKERRRERIEKIRMQQPRDGMPPHFHELNDPIEESFRPSLYPVSNRVEEEKDETLRMPPQDRLGLQTFGSLLLIGVAYLVFQSNVVLPTGWKETAKEVMTRDYNFETVANWYQSAFGKLPSVLPAFAGKDAAVPAQTNVQTQKWTAPATWKVVQPFTNANGRVVVNVGADGKVLNAEQGWVTFIGEKPGLGFSVVVQYANQREVWFSNLEQAAVALNDWVYPGSTIGIVRANGNQERQAVLVAKEGEKFINPLDVIPIE</sequence>
<dbReference type="Proteomes" id="UP000271031">
    <property type="component" value="Unassembled WGS sequence"/>
</dbReference>
<dbReference type="RefSeq" id="WP_122917505.1">
    <property type="nucleotide sequence ID" value="NZ_RHHQ01000007.1"/>
</dbReference>
<dbReference type="CDD" id="cd12797">
    <property type="entry name" value="M23_peptidase"/>
    <property type="match status" value="1"/>
</dbReference>
<reference evidence="2 3" key="1">
    <citation type="submission" date="2018-10" db="EMBL/GenBank/DDBJ databases">
        <title>Phylogenomics of Brevibacillus.</title>
        <authorList>
            <person name="Dunlap C."/>
        </authorList>
    </citation>
    <scope>NUCLEOTIDE SEQUENCE [LARGE SCALE GENOMIC DNA]</scope>
    <source>
        <strain evidence="2 3">JCM 15716</strain>
    </source>
</reference>
<dbReference type="AlphaFoldDB" id="A0A3M8DSV7"/>
<dbReference type="Pfam" id="PF01551">
    <property type="entry name" value="Peptidase_M23"/>
    <property type="match status" value="1"/>
</dbReference>
<feature type="domain" description="M23ase beta-sheet core" evidence="1">
    <location>
        <begin position="175"/>
        <end position="247"/>
    </location>
</feature>
<dbReference type="OrthoDB" id="2986589at2"/>
<evidence type="ECO:0000313" key="2">
    <source>
        <dbReference type="EMBL" id="RNB90579.1"/>
    </source>
</evidence>
<dbReference type="SUPFAM" id="SSF51261">
    <property type="entry name" value="Duplicated hybrid motif"/>
    <property type="match status" value="1"/>
</dbReference>
<proteinExistence type="predicted"/>
<dbReference type="Gene3D" id="2.70.70.10">
    <property type="entry name" value="Glucose Permease (Domain IIA)"/>
    <property type="match status" value="1"/>
</dbReference>
<keyword evidence="3" id="KW-1185">Reference proteome</keyword>
<accession>A0A3M8DSV7</accession>
<dbReference type="InterPro" id="IPR011055">
    <property type="entry name" value="Dup_hybrid_motif"/>
</dbReference>
<protein>
    <submittedName>
        <fullName evidence="2">M23 family metallopeptidase</fullName>
    </submittedName>
</protein>
<organism evidence="2 3">
    <name type="scientific">Brevibacillus fluminis</name>
    <dbReference type="NCBI Taxonomy" id="511487"/>
    <lineage>
        <taxon>Bacteria</taxon>
        <taxon>Bacillati</taxon>
        <taxon>Bacillota</taxon>
        <taxon>Bacilli</taxon>
        <taxon>Bacillales</taxon>
        <taxon>Paenibacillaceae</taxon>
        <taxon>Brevibacillus</taxon>
    </lineage>
</organism>
<dbReference type="EMBL" id="RHHQ01000007">
    <property type="protein sequence ID" value="RNB90579.1"/>
    <property type="molecule type" value="Genomic_DNA"/>
</dbReference>